<dbReference type="PANTHER" id="PTHR11269">
    <property type="entry name" value="PERIOD CIRCADIAN PROTEIN"/>
    <property type="match status" value="1"/>
</dbReference>
<feature type="domain" description="Period circadian-like C-terminal" evidence="10">
    <location>
        <begin position="161"/>
        <end position="320"/>
    </location>
</feature>
<dbReference type="Proteomes" id="UP000075902">
    <property type="component" value="Unassembled WGS sequence"/>
</dbReference>
<evidence type="ECO:0000313" key="11">
    <source>
        <dbReference type="EnsemblMetazoa" id="AMEC003917-PA"/>
    </source>
</evidence>
<keyword evidence="4" id="KW-0597">Phosphoprotein</keyword>
<keyword evidence="5" id="KW-0677">Repeat</keyword>
<dbReference type="InterPro" id="IPR022728">
    <property type="entry name" value="Period_circadian-like_C"/>
</dbReference>
<dbReference type="PANTHER" id="PTHR11269:SF16">
    <property type="entry name" value="PERIOD CIRCADIAN PROTEIN"/>
    <property type="match status" value="1"/>
</dbReference>
<dbReference type="GO" id="GO:0048471">
    <property type="term" value="C:perinuclear region of cytoplasm"/>
    <property type="evidence" value="ECO:0007669"/>
    <property type="project" value="UniProtKB-SubCell"/>
</dbReference>
<feature type="region of interest" description="Disordered" evidence="9">
    <location>
        <begin position="109"/>
        <end position="163"/>
    </location>
</feature>
<evidence type="ECO:0000259" key="10">
    <source>
        <dbReference type="Pfam" id="PF12114"/>
    </source>
</evidence>
<name>A0A182TKE6_9DIPT</name>
<feature type="compositionally biased region" description="Low complexity" evidence="9">
    <location>
        <begin position="59"/>
        <end position="68"/>
    </location>
</feature>
<evidence type="ECO:0000256" key="2">
    <source>
        <dbReference type="ARBA" id="ARBA00004556"/>
    </source>
</evidence>
<reference evidence="12" key="1">
    <citation type="submission" date="2014-01" db="EMBL/GenBank/DDBJ databases">
        <title>The Genome Sequence of Anopheles melas CM1001059_A (V2).</title>
        <authorList>
            <consortium name="The Broad Institute Genomics Platform"/>
            <person name="Neafsey D.E."/>
            <person name="Besansky N."/>
            <person name="Howell P."/>
            <person name="Walton C."/>
            <person name="Young S.K."/>
            <person name="Zeng Q."/>
            <person name="Gargeya S."/>
            <person name="Fitzgerald M."/>
            <person name="Haas B."/>
            <person name="Abouelleil A."/>
            <person name="Allen A.W."/>
            <person name="Alvarado L."/>
            <person name="Arachchi H.M."/>
            <person name="Berlin A.M."/>
            <person name="Chapman S.B."/>
            <person name="Gainer-Dewar J."/>
            <person name="Goldberg J."/>
            <person name="Griggs A."/>
            <person name="Gujja S."/>
            <person name="Hansen M."/>
            <person name="Howarth C."/>
            <person name="Imamovic A."/>
            <person name="Ireland A."/>
            <person name="Larimer J."/>
            <person name="McCowan C."/>
            <person name="Murphy C."/>
            <person name="Pearson M."/>
            <person name="Poon T.W."/>
            <person name="Priest M."/>
            <person name="Roberts A."/>
            <person name="Saif S."/>
            <person name="Shea T."/>
            <person name="Sisk P."/>
            <person name="Sykes S."/>
            <person name="Wortman J."/>
            <person name="Nusbaum C."/>
            <person name="Birren B."/>
        </authorList>
    </citation>
    <scope>NUCLEOTIDE SEQUENCE [LARGE SCALE GENOMIC DNA]</scope>
    <source>
        <strain evidence="12">CM1001059</strain>
    </source>
</reference>
<dbReference type="GO" id="GO:0000122">
    <property type="term" value="P:negative regulation of transcription by RNA polymerase II"/>
    <property type="evidence" value="ECO:0007669"/>
    <property type="project" value="TreeGrafter"/>
</dbReference>
<keyword evidence="12" id="KW-1185">Reference proteome</keyword>
<protein>
    <recommendedName>
        <fullName evidence="8">Period circadian protein</fullName>
    </recommendedName>
</protein>
<feature type="compositionally biased region" description="Gly residues" evidence="9">
    <location>
        <begin position="228"/>
        <end position="237"/>
    </location>
</feature>
<evidence type="ECO:0000256" key="5">
    <source>
        <dbReference type="ARBA" id="ARBA00022737"/>
    </source>
</evidence>
<feature type="compositionally biased region" description="Polar residues" evidence="9">
    <location>
        <begin position="199"/>
        <end position="210"/>
    </location>
</feature>
<evidence type="ECO:0000256" key="1">
    <source>
        <dbReference type="ARBA" id="ARBA00004123"/>
    </source>
</evidence>
<dbReference type="Pfam" id="PF12114">
    <property type="entry name" value="Period_C"/>
    <property type="match status" value="1"/>
</dbReference>
<dbReference type="GO" id="GO:0000976">
    <property type="term" value="F:transcription cis-regulatory region binding"/>
    <property type="evidence" value="ECO:0007669"/>
    <property type="project" value="TreeGrafter"/>
</dbReference>
<dbReference type="GO" id="GO:0001222">
    <property type="term" value="F:transcription corepressor binding"/>
    <property type="evidence" value="ECO:0007669"/>
    <property type="project" value="TreeGrafter"/>
</dbReference>
<evidence type="ECO:0000256" key="3">
    <source>
        <dbReference type="ARBA" id="ARBA00022490"/>
    </source>
</evidence>
<dbReference type="GO" id="GO:0005634">
    <property type="term" value="C:nucleus"/>
    <property type="evidence" value="ECO:0007669"/>
    <property type="project" value="UniProtKB-SubCell"/>
</dbReference>
<accession>A0A182TKE6</accession>
<evidence type="ECO:0000256" key="9">
    <source>
        <dbReference type="SAM" id="MobiDB-lite"/>
    </source>
</evidence>
<keyword evidence="3" id="KW-0963">Cytoplasm</keyword>
<keyword evidence="6" id="KW-0090">Biological rhythms</keyword>
<reference evidence="11" key="2">
    <citation type="submission" date="2020-05" db="UniProtKB">
        <authorList>
            <consortium name="EnsemblMetazoa"/>
        </authorList>
    </citation>
    <scope>IDENTIFICATION</scope>
    <source>
        <strain evidence="11">CM1001059</strain>
    </source>
</reference>
<comment type="subcellular location">
    <subcellularLocation>
        <location evidence="2">Cytoplasm</location>
        <location evidence="2">Perinuclear region</location>
    </subcellularLocation>
    <subcellularLocation>
        <location evidence="1">Nucleus</location>
    </subcellularLocation>
</comment>
<feature type="region of interest" description="Disordered" evidence="9">
    <location>
        <begin position="175"/>
        <end position="254"/>
    </location>
</feature>
<feature type="compositionally biased region" description="Polar residues" evidence="9">
    <location>
        <begin position="46"/>
        <end position="58"/>
    </location>
</feature>
<evidence type="ECO:0000256" key="7">
    <source>
        <dbReference type="ARBA" id="ARBA00023242"/>
    </source>
</evidence>
<sequence length="365" mass="38008">MSVGLGQPATGGQSSAQSAEVPGVPTNAGSGGGKHPAHMTVPPSAGSGSQSQTPFQRPSSQATSAFSESSKKDLTDSPLISNVDCTDCALDEVHDKHCDTTATGIDRRVNGAGTRRTGSGQVDKLPMGTGIGGTTGNNGGDRDGGGSGGGGVVGLGEVSDDMDESSFSSFYSSFLKTDNSSEGQNGAERKESSEMCWESGSNNATSTTNRMHVDGDGSGNQAARDRGGNGNGAGDGTGTMVRPSGAKRRPNPPWLDNVCQTKDLIYRYQINERSLKELLDSDNLALKKISQPILVNDQLGQLYLDLELEGLSAKLSLSEATSGSSSDDCDTKDKAKVNKRNMKYSKLVMIYEENAPFPPPNDSEP</sequence>
<dbReference type="InterPro" id="IPR050760">
    <property type="entry name" value="Period_circadian_regulator"/>
</dbReference>
<feature type="compositionally biased region" description="Polar residues" evidence="9">
    <location>
        <begin position="175"/>
        <end position="184"/>
    </location>
</feature>
<proteinExistence type="predicted"/>
<feature type="region of interest" description="Disordered" evidence="9">
    <location>
        <begin position="1"/>
        <end position="81"/>
    </location>
</feature>
<dbReference type="STRING" id="34690.A0A182TKE6"/>
<dbReference type="EnsemblMetazoa" id="AMEC003917-RA">
    <property type="protein sequence ID" value="AMEC003917-PA"/>
    <property type="gene ID" value="AMEC003917"/>
</dbReference>
<organism evidence="11 12">
    <name type="scientific">Anopheles melas</name>
    <dbReference type="NCBI Taxonomy" id="34690"/>
    <lineage>
        <taxon>Eukaryota</taxon>
        <taxon>Metazoa</taxon>
        <taxon>Ecdysozoa</taxon>
        <taxon>Arthropoda</taxon>
        <taxon>Hexapoda</taxon>
        <taxon>Insecta</taxon>
        <taxon>Pterygota</taxon>
        <taxon>Neoptera</taxon>
        <taxon>Endopterygota</taxon>
        <taxon>Diptera</taxon>
        <taxon>Nematocera</taxon>
        <taxon>Culicoidea</taxon>
        <taxon>Culicidae</taxon>
        <taxon>Anophelinae</taxon>
        <taxon>Anopheles</taxon>
    </lineage>
</organism>
<evidence type="ECO:0000256" key="4">
    <source>
        <dbReference type="ARBA" id="ARBA00022553"/>
    </source>
</evidence>
<evidence type="ECO:0000256" key="8">
    <source>
        <dbReference type="ARBA" id="ARBA00040849"/>
    </source>
</evidence>
<evidence type="ECO:0000256" key="6">
    <source>
        <dbReference type="ARBA" id="ARBA00023108"/>
    </source>
</evidence>
<dbReference type="VEuPathDB" id="VectorBase:AMEC003917"/>
<dbReference type="AlphaFoldDB" id="A0A182TKE6"/>
<keyword evidence="7" id="KW-0539">Nucleus</keyword>
<feature type="compositionally biased region" description="Gly residues" evidence="9">
    <location>
        <begin position="129"/>
        <end position="154"/>
    </location>
</feature>
<dbReference type="GO" id="GO:0032922">
    <property type="term" value="P:circadian regulation of gene expression"/>
    <property type="evidence" value="ECO:0007669"/>
    <property type="project" value="TreeGrafter"/>
</dbReference>
<dbReference type="GO" id="GO:0043153">
    <property type="term" value="P:entrainment of circadian clock by photoperiod"/>
    <property type="evidence" value="ECO:0007669"/>
    <property type="project" value="TreeGrafter"/>
</dbReference>
<evidence type="ECO:0000313" key="12">
    <source>
        <dbReference type="Proteomes" id="UP000075902"/>
    </source>
</evidence>